<protein>
    <recommendedName>
        <fullName evidence="3">Secreted protein</fullName>
    </recommendedName>
</protein>
<evidence type="ECO:0008006" key="3">
    <source>
        <dbReference type="Google" id="ProtNLM"/>
    </source>
</evidence>
<keyword evidence="2" id="KW-1185">Reference proteome</keyword>
<name>A0ABY7F676_MYAAR</name>
<evidence type="ECO:0000313" key="1">
    <source>
        <dbReference type="EMBL" id="WAR17692.1"/>
    </source>
</evidence>
<organism evidence="1 2">
    <name type="scientific">Mya arenaria</name>
    <name type="common">Soft-shell clam</name>
    <dbReference type="NCBI Taxonomy" id="6604"/>
    <lineage>
        <taxon>Eukaryota</taxon>
        <taxon>Metazoa</taxon>
        <taxon>Spiralia</taxon>
        <taxon>Lophotrochozoa</taxon>
        <taxon>Mollusca</taxon>
        <taxon>Bivalvia</taxon>
        <taxon>Autobranchia</taxon>
        <taxon>Heteroconchia</taxon>
        <taxon>Euheterodonta</taxon>
        <taxon>Imparidentia</taxon>
        <taxon>Neoheterodontei</taxon>
        <taxon>Myida</taxon>
        <taxon>Myoidea</taxon>
        <taxon>Myidae</taxon>
        <taxon>Mya</taxon>
    </lineage>
</organism>
<sequence length="102" mass="10611">MMAILMAAGRAIMAVMVVLVVLMVLEVLTVGTAAVADSILALLMSAATVPGAEAASTRMLSVRSSAVSTSVCVSRVTRLSRTEHFNVDSVFQSVPARMVRSA</sequence>
<gene>
    <name evidence="1" type="ORF">MAR_032286</name>
</gene>
<reference evidence="1" key="1">
    <citation type="submission" date="2022-11" db="EMBL/GenBank/DDBJ databases">
        <title>Centuries of genome instability and evolution in soft-shell clam transmissible cancer (bioRxiv).</title>
        <authorList>
            <person name="Hart S.F.M."/>
            <person name="Yonemitsu M.A."/>
            <person name="Giersch R.M."/>
            <person name="Beal B.F."/>
            <person name="Arriagada G."/>
            <person name="Davis B.W."/>
            <person name="Ostrander E.A."/>
            <person name="Goff S.P."/>
            <person name="Metzger M.J."/>
        </authorList>
    </citation>
    <scope>NUCLEOTIDE SEQUENCE</scope>
    <source>
        <strain evidence="1">MELC-2E11</strain>
        <tissue evidence="1">Siphon/mantle</tissue>
    </source>
</reference>
<evidence type="ECO:0000313" key="2">
    <source>
        <dbReference type="Proteomes" id="UP001164746"/>
    </source>
</evidence>
<dbReference type="Proteomes" id="UP001164746">
    <property type="component" value="Chromosome 10"/>
</dbReference>
<dbReference type="EMBL" id="CP111021">
    <property type="protein sequence ID" value="WAR17692.1"/>
    <property type="molecule type" value="Genomic_DNA"/>
</dbReference>
<proteinExistence type="predicted"/>
<accession>A0ABY7F676</accession>